<feature type="domain" description="Ketosynthase family 3 (KS3)" evidence="7">
    <location>
        <begin position="1"/>
        <end position="350"/>
    </location>
</feature>
<dbReference type="CDD" id="cd00833">
    <property type="entry name" value="PKS"/>
    <property type="match status" value="1"/>
</dbReference>
<dbReference type="Gene3D" id="3.10.129.10">
    <property type="entry name" value="Hotdog Thioesterase"/>
    <property type="match status" value="1"/>
</dbReference>
<dbReference type="SUPFAM" id="SSF53901">
    <property type="entry name" value="Thiolase-like"/>
    <property type="match status" value="3"/>
</dbReference>
<dbReference type="SUPFAM" id="SSF50129">
    <property type="entry name" value="GroES-like"/>
    <property type="match status" value="1"/>
</dbReference>
<dbReference type="SUPFAM" id="SSF51735">
    <property type="entry name" value="NAD(P)-binding Rossmann-fold domains"/>
    <property type="match status" value="1"/>
</dbReference>
<evidence type="ECO:0000256" key="2">
    <source>
        <dbReference type="ARBA" id="ARBA00022553"/>
    </source>
</evidence>
<evidence type="ECO:0000256" key="5">
    <source>
        <dbReference type="SAM" id="MobiDB-lite"/>
    </source>
</evidence>
<dbReference type="GO" id="GO:0004312">
    <property type="term" value="F:fatty acid synthase activity"/>
    <property type="evidence" value="ECO:0007669"/>
    <property type="project" value="TreeGrafter"/>
</dbReference>
<dbReference type="Pfam" id="PF13602">
    <property type="entry name" value="ADH_zinc_N_2"/>
    <property type="match status" value="1"/>
</dbReference>
<keyword evidence="4" id="KW-0511">Multifunctional enzyme</keyword>
<evidence type="ECO:0000256" key="1">
    <source>
        <dbReference type="ARBA" id="ARBA00022450"/>
    </source>
</evidence>
<dbReference type="InterPro" id="IPR014031">
    <property type="entry name" value="Ketoacyl_synth_C"/>
</dbReference>
<evidence type="ECO:0000259" key="6">
    <source>
        <dbReference type="PROSITE" id="PS50075"/>
    </source>
</evidence>
<dbReference type="InterPro" id="IPR049552">
    <property type="entry name" value="PKS_DH_N"/>
</dbReference>
<comment type="caution">
    <text evidence="8">The sequence shown here is derived from an EMBL/GenBank/DDBJ whole genome shotgun (WGS) entry which is preliminary data.</text>
</comment>
<reference evidence="8 9" key="1">
    <citation type="journal article" date="2024" name="Nat. Commun.">
        <title>Phylogenomics reveals the evolutionary origins of lichenization in chlorophyte algae.</title>
        <authorList>
            <person name="Puginier C."/>
            <person name="Libourel C."/>
            <person name="Otte J."/>
            <person name="Skaloud P."/>
            <person name="Haon M."/>
            <person name="Grisel S."/>
            <person name="Petersen M."/>
            <person name="Berrin J.G."/>
            <person name="Delaux P.M."/>
            <person name="Dal Grande F."/>
            <person name="Keller J."/>
        </authorList>
    </citation>
    <scope>NUCLEOTIDE SEQUENCE [LARGE SCALE GENOMIC DNA]</scope>
    <source>
        <strain evidence="8 9">SAG 2523</strain>
    </source>
</reference>
<feature type="domain" description="Carrier" evidence="6">
    <location>
        <begin position="1043"/>
        <end position="1117"/>
    </location>
</feature>
<dbReference type="SMART" id="SM01294">
    <property type="entry name" value="PKS_PP_betabranch"/>
    <property type="match status" value="1"/>
</dbReference>
<evidence type="ECO:0000256" key="3">
    <source>
        <dbReference type="ARBA" id="ARBA00022679"/>
    </source>
</evidence>
<dbReference type="GO" id="GO:0016491">
    <property type="term" value="F:oxidoreductase activity"/>
    <property type="evidence" value="ECO:0007669"/>
    <property type="project" value="InterPro"/>
</dbReference>
<dbReference type="PROSITE" id="PS52004">
    <property type="entry name" value="KS3_2"/>
    <property type="match status" value="1"/>
</dbReference>
<dbReference type="InterPro" id="IPR050091">
    <property type="entry name" value="PKS_NRPS_Biosynth_Enz"/>
</dbReference>
<dbReference type="GO" id="GO:0031177">
    <property type="term" value="F:phosphopantetheine binding"/>
    <property type="evidence" value="ECO:0007669"/>
    <property type="project" value="InterPro"/>
</dbReference>
<evidence type="ECO:0000313" key="9">
    <source>
        <dbReference type="Proteomes" id="UP001485043"/>
    </source>
</evidence>
<dbReference type="Gene3D" id="1.10.1200.10">
    <property type="entry name" value="ACP-like"/>
    <property type="match status" value="1"/>
</dbReference>
<dbReference type="InterPro" id="IPR036736">
    <property type="entry name" value="ACP-like_sf"/>
</dbReference>
<dbReference type="Pfam" id="PF08659">
    <property type="entry name" value="KR"/>
    <property type="match status" value="1"/>
</dbReference>
<dbReference type="Gene3D" id="3.40.47.10">
    <property type="match status" value="2"/>
</dbReference>
<dbReference type="InterPro" id="IPR020807">
    <property type="entry name" value="PKS_DH"/>
</dbReference>
<name>A0AAW1TD65_9CHLO</name>
<dbReference type="InterPro" id="IPR011032">
    <property type="entry name" value="GroES-like_sf"/>
</dbReference>
<dbReference type="CDD" id="cd05195">
    <property type="entry name" value="enoyl_red"/>
    <property type="match status" value="1"/>
</dbReference>
<dbReference type="Pfam" id="PF02801">
    <property type="entry name" value="Ketoacyl-synt_C"/>
    <property type="match status" value="1"/>
</dbReference>
<dbReference type="PANTHER" id="PTHR43775">
    <property type="entry name" value="FATTY ACID SYNTHASE"/>
    <property type="match status" value="1"/>
</dbReference>
<dbReference type="InterPro" id="IPR020843">
    <property type="entry name" value="ER"/>
</dbReference>
<dbReference type="PANTHER" id="PTHR43775:SF37">
    <property type="entry name" value="SI:DKEY-61P9.11"/>
    <property type="match status" value="1"/>
</dbReference>
<dbReference type="PROSITE" id="PS00012">
    <property type="entry name" value="PHOSPHOPANTETHEINE"/>
    <property type="match status" value="1"/>
</dbReference>
<keyword evidence="3" id="KW-0808">Transferase</keyword>
<dbReference type="SMART" id="SM00825">
    <property type="entry name" value="PKS_KS"/>
    <property type="match status" value="1"/>
</dbReference>
<evidence type="ECO:0000313" key="8">
    <source>
        <dbReference type="EMBL" id="KAK9866522.1"/>
    </source>
</evidence>
<dbReference type="Gene3D" id="3.90.180.10">
    <property type="entry name" value="Medium-chain alcohol dehydrogenases, catalytic domain"/>
    <property type="match status" value="2"/>
</dbReference>
<dbReference type="InterPro" id="IPR014030">
    <property type="entry name" value="Ketoacyl_synth_N"/>
</dbReference>
<dbReference type="SMART" id="SM00826">
    <property type="entry name" value="PKS_DH"/>
    <property type="match status" value="1"/>
</dbReference>
<protein>
    <submittedName>
        <fullName evidence="8">Uncharacterized protein</fullName>
    </submittedName>
</protein>
<dbReference type="SUPFAM" id="SSF47336">
    <property type="entry name" value="ACP-like"/>
    <property type="match status" value="1"/>
</dbReference>
<keyword evidence="1" id="KW-0596">Phosphopantetheine</keyword>
<dbReference type="Proteomes" id="UP001485043">
    <property type="component" value="Unassembled WGS sequence"/>
</dbReference>
<gene>
    <name evidence="8" type="ORF">WJX84_008502</name>
</gene>
<evidence type="ECO:0000256" key="4">
    <source>
        <dbReference type="ARBA" id="ARBA00023268"/>
    </source>
</evidence>
<dbReference type="Gene3D" id="3.40.50.720">
    <property type="entry name" value="NAD(P)-binding Rossmann-like Domain"/>
    <property type="match status" value="2"/>
</dbReference>
<dbReference type="InterPro" id="IPR006162">
    <property type="entry name" value="Ppantetheine_attach_site"/>
</dbReference>
<dbReference type="EMBL" id="JALJOV010000155">
    <property type="protein sequence ID" value="KAK9866522.1"/>
    <property type="molecule type" value="Genomic_DNA"/>
</dbReference>
<keyword evidence="9" id="KW-1185">Reference proteome</keyword>
<dbReference type="InterPro" id="IPR016039">
    <property type="entry name" value="Thiolase-like"/>
</dbReference>
<dbReference type="Pfam" id="PF00109">
    <property type="entry name" value="ketoacyl-synt"/>
    <property type="match status" value="2"/>
</dbReference>
<dbReference type="SMART" id="SM00823">
    <property type="entry name" value="PKS_PP"/>
    <property type="match status" value="1"/>
</dbReference>
<sequence>MDASAAQQQSQGLPSMSIQWGAWASVATLAYDYPTVQALAEFITPQLGPATSHAPATFAVALKSQGSLGLMHTDHSATSVVVRAVASQFPQAESGGIKNGEAPQNVAGGVNVMLSPKTAVKICRLQALSTVGRCKTFDVSADGYGRGEGVGLMFLAASAGGEQMLPTLAVLQGSAINQDGRSSSLTAPNGISQQALISTTLQAAGLAPAAICCLAVHGTGTPLGDPIETGAIGRALSSKVRGGQDQLQQQLALTSVKSCYGHTEGAAGVAGAQMAIATLQAGAQAPILNLRSVNSYVAGSWEEWAGQMRLHNSASRQSGPAPLSLGNMSAADGIATFACRLNEASLSYLHDHRVQGRSLMPGTGFFELAQAAAQAVTETGSGQLMLAGIAILAPCVLPDPGTPGGPAGQAQAQASKTDADTAQGDLLYEAQLLANDVWPSPGQASSLAPGSSQRAAYRAGLSITTSNGQQRISLHASEMRLPVEHPTASNQHGALGRPKQPPLELFQTIARDGKLASGVTAILQGGLPTGGQLSRHDPSTPQEALRGLMRVAAIELSTANWDVMDVVANAPTSKAQVSGEGQGCLGHTMQEGYGMEARLLRAPANYPPTEICLVPEPRGAFSNLRPRALPEAQLGPEQIELHPLAVGLNFRDVLNCLGMYPGDPGNPGADCAGIVTAVGCAVQDLHKVGDYVFGQAEGCLGTLVVTSAHTMVPCPQLLSPVEASTIPTVFMTAWSCLREAACLVPSQHILIHAATGGLGLAAIQPAPAMVLNSLTSPGMVAASVASLALGGQFVEVGKRDIWSPARIAQERSDIRSHLVAIDFWPPKTVGSHMRQLAVLFRQGKLKPLPPLTHPLSSAAAGLRQLSAARHVGKIVVQNPASSNAGGLAPMSRKGRWVVTGGLGALGSLSGRWLARRGIHHICLLGRTGHMPAQQGVPGLAVNSGAWAGAGMAAAAGIERMARLGFGAIQPNTGMAALGSLLRSLQGSCPAAPQVMGSAFFWDRLKVKAPFYQEFKEGLAAGLEQDLQAAPISSSLTARKQRAMTSAELESQIAQAVASVIGSSVDPSQPLVAAGLDSLGAVELRNEIGRAVGSELPGTLVYDYPTLSSIVAYLLPKLAPAAADPIAGLAIPQSRTLPLATIEQSGSATMISVEAITSRMAVNPEVAAHAGDAMKVVPLDRWDVDDQSGHQLGRFGGFIAGWAEFDPALFGIAPTEAALMDPSQRLLLEDTWDILESDSGLQQTAVAVGIARLSDPPAVTSHKGGGGFTGTGRALSVAAGRLSYAHGLKGPSVSMDTACSSSLTGGPPPSQPPMDHPSSR</sequence>
<dbReference type="InterPro" id="IPR009081">
    <property type="entry name" value="PP-bd_ACP"/>
</dbReference>
<dbReference type="SMART" id="SM00829">
    <property type="entry name" value="PKS_ER"/>
    <property type="match status" value="1"/>
</dbReference>
<dbReference type="Pfam" id="PF00550">
    <property type="entry name" value="PP-binding"/>
    <property type="match status" value="1"/>
</dbReference>
<proteinExistence type="predicted"/>
<dbReference type="PROSITE" id="PS50075">
    <property type="entry name" value="CARRIER"/>
    <property type="match status" value="1"/>
</dbReference>
<dbReference type="InterPro" id="IPR020841">
    <property type="entry name" value="PKS_Beta-ketoAc_synthase_dom"/>
</dbReference>
<dbReference type="Pfam" id="PF21089">
    <property type="entry name" value="PKS_DH_N"/>
    <property type="match status" value="1"/>
</dbReference>
<accession>A0AAW1TD65</accession>
<dbReference type="InterPro" id="IPR036291">
    <property type="entry name" value="NAD(P)-bd_dom_sf"/>
</dbReference>
<dbReference type="InterPro" id="IPR013968">
    <property type="entry name" value="PKS_KR"/>
</dbReference>
<dbReference type="GO" id="GO:0006633">
    <property type="term" value="P:fatty acid biosynthetic process"/>
    <property type="evidence" value="ECO:0007669"/>
    <property type="project" value="TreeGrafter"/>
</dbReference>
<dbReference type="InterPro" id="IPR020806">
    <property type="entry name" value="PKS_PP-bd"/>
</dbReference>
<organism evidence="8 9">
    <name type="scientific">Apatococcus fuscideae</name>
    <dbReference type="NCBI Taxonomy" id="2026836"/>
    <lineage>
        <taxon>Eukaryota</taxon>
        <taxon>Viridiplantae</taxon>
        <taxon>Chlorophyta</taxon>
        <taxon>core chlorophytes</taxon>
        <taxon>Trebouxiophyceae</taxon>
        <taxon>Chlorellales</taxon>
        <taxon>Chlorellaceae</taxon>
        <taxon>Apatococcus</taxon>
    </lineage>
</organism>
<evidence type="ECO:0000259" key="7">
    <source>
        <dbReference type="PROSITE" id="PS52004"/>
    </source>
</evidence>
<feature type="compositionally biased region" description="Pro residues" evidence="5">
    <location>
        <begin position="1305"/>
        <end position="1319"/>
    </location>
</feature>
<feature type="region of interest" description="Disordered" evidence="5">
    <location>
        <begin position="1294"/>
        <end position="1319"/>
    </location>
</feature>
<keyword evidence="2" id="KW-0597">Phosphoprotein</keyword>